<feature type="transmembrane region" description="Helical" evidence="1">
    <location>
        <begin position="86"/>
        <end position="107"/>
    </location>
</feature>
<reference evidence="2" key="2">
    <citation type="submission" date="2021-04" db="EMBL/GenBank/DDBJ databases">
        <authorList>
            <person name="Gilroy R."/>
        </authorList>
    </citation>
    <scope>NUCLEOTIDE SEQUENCE</scope>
    <source>
        <strain evidence="2">ChiBcec8-13705</strain>
    </source>
</reference>
<name>A0A9D2M778_9FIRM</name>
<keyword evidence="1" id="KW-1133">Transmembrane helix</keyword>
<evidence type="ECO:0000313" key="2">
    <source>
        <dbReference type="EMBL" id="HJB42517.1"/>
    </source>
</evidence>
<feature type="transmembrane region" description="Helical" evidence="1">
    <location>
        <begin position="119"/>
        <end position="139"/>
    </location>
</feature>
<dbReference type="InterPro" id="IPR052712">
    <property type="entry name" value="Acid_resist_chaperone_HdeD"/>
</dbReference>
<dbReference type="GO" id="GO:0005886">
    <property type="term" value="C:plasma membrane"/>
    <property type="evidence" value="ECO:0007669"/>
    <property type="project" value="TreeGrafter"/>
</dbReference>
<reference evidence="2" key="1">
    <citation type="journal article" date="2021" name="PeerJ">
        <title>Extensive microbial diversity within the chicken gut microbiome revealed by metagenomics and culture.</title>
        <authorList>
            <person name="Gilroy R."/>
            <person name="Ravi A."/>
            <person name="Getino M."/>
            <person name="Pursley I."/>
            <person name="Horton D.L."/>
            <person name="Alikhan N.F."/>
            <person name="Baker D."/>
            <person name="Gharbi K."/>
            <person name="Hall N."/>
            <person name="Watson M."/>
            <person name="Adriaenssens E.M."/>
            <person name="Foster-Nyarko E."/>
            <person name="Jarju S."/>
            <person name="Secka A."/>
            <person name="Antonio M."/>
            <person name="Oren A."/>
            <person name="Chaudhuri R.R."/>
            <person name="La Ragione R."/>
            <person name="Hildebrand F."/>
            <person name="Pallen M.J."/>
        </authorList>
    </citation>
    <scope>NUCLEOTIDE SEQUENCE</scope>
    <source>
        <strain evidence="2">ChiBcec8-13705</strain>
    </source>
</reference>
<feature type="transmembrane region" description="Helical" evidence="1">
    <location>
        <begin position="61"/>
        <end position="80"/>
    </location>
</feature>
<feature type="transmembrane region" description="Helical" evidence="1">
    <location>
        <begin position="30"/>
        <end position="54"/>
    </location>
</feature>
<dbReference type="PANTHER" id="PTHR34989:SF1">
    <property type="entry name" value="PROTEIN HDED"/>
    <property type="match status" value="1"/>
</dbReference>
<dbReference type="PANTHER" id="PTHR34989">
    <property type="entry name" value="PROTEIN HDED"/>
    <property type="match status" value="1"/>
</dbReference>
<comment type="caution">
    <text evidence="2">The sequence shown here is derived from an EMBL/GenBank/DDBJ whole genome shotgun (WGS) entry which is preliminary data.</text>
</comment>
<evidence type="ECO:0000313" key="3">
    <source>
        <dbReference type="Proteomes" id="UP000886803"/>
    </source>
</evidence>
<dbReference type="Proteomes" id="UP000886803">
    <property type="component" value="Unassembled WGS sequence"/>
</dbReference>
<protein>
    <submittedName>
        <fullName evidence="2">DUF308 domain-containing protein</fullName>
    </submittedName>
</protein>
<accession>A0A9D2M778</accession>
<sequence>MNNIRWDRLILPVAGIVLGLFLILRPWNATAALCSFIGWLILLVGVLGVVNALAFQRATMLASPMLPFSVGAIVIGLFFIASPGTLAALVGMIVCVMLMVAGIGNLQTAALRRGWGDRLWWLPLVTGVLCVLLGVYALLFPGASAVFVMRMVGVMMLISSAVNLINVLTWRE</sequence>
<dbReference type="AlphaFoldDB" id="A0A9D2M778"/>
<dbReference type="Pfam" id="PF03729">
    <property type="entry name" value="DUF308"/>
    <property type="match status" value="2"/>
</dbReference>
<dbReference type="InterPro" id="IPR005325">
    <property type="entry name" value="DUF308_memb"/>
</dbReference>
<dbReference type="EMBL" id="DWYG01000143">
    <property type="protein sequence ID" value="HJB42517.1"/>
    <property type="molecule type" value="Genomic_DNA"/>
</dbReference>
<keyword evidence="1" id="KW-0472">Membrane</keyword>
<evidence type="ECO:0000256" key="1">
    <source>
        <dbReference type="SAM" id="Phobius"/>
    </source>
</evidence>
<gene>
    <name evidence="2" type="ORF">H9945_08465</name>
</gene>
<keyword evidence="1" id="KW-0812">Transmembrane</keyword>
<organism evidence="2 3">
    <name type="scientific">Candidatus Gemmiger avicola</name>
    <dbReference type="NCBI Taxonomy" id="2838605"/>
    <lineage>
        <taxon>Bacteria</taxon>
        <taxon>Bacillati</taxon>
        <taxon>Bacillota</taxon>
        <taxon>Clostridia</taxon>
        <taxon>Eubacteriales</taxon>
        <taxon>Gemmiger</taxon>
    </lineage>
</organism>
<proteinExistence type="predicted"/>
<feature type="transmembrane region" description="Helical" evidence="1">
    <location>
        <begin position="145"/>
        <end position="168"/>
    </location>
</feature>
<feature type="transmembrane region" description="Helical" evidence="1">
    <location>
        <begin position="7"/>
        <end position="24"/>
    </location>
</feature>